<evidence type="ECO:0000259" key="6">
    <source>
        <dbReference type="PROSITE" id="PS50114"/>
    </source>
</evidence>
<dbReference type="GO" id="GO:0008270">
    <property type="term" value="F:zinc ion binding"/>
    <property type="evidence" value="ECO:0007669"/>
    <property type="project" value="UniProtKB-KW"/>
</dbReference>
<dbReference type="GO" id="GO:0043565">
    <property type="term" value="F:sequence-specific DNA binding"/>
    <property type="evidence" value="ECO:0007669"/>
    <property type="project" value="InterPro"/>
</dbReference>
<dbReference type="STRING" id="1296120.A0A1B9GHY7"/>
<dbReference type="Proteomes" id="UP000092666">
    <property type="component" value="Unassembled WGS sequence"/>
</dbReference>
<dbReference type="SUPFAM" id="SSF57716">
    <property type="entry name" value="Glucocorticoid receptor-like (DNA-binding domain)"/>
    <property type="match status" value="1"/>
</dbReference>
<dbReference type="PANTHER" id="PTHR45658:SF132">
    <property type="entry name" value="BIOFILM REGULATOR 1"/>
    <property type="match status" value="1"/>
</dbReference>
<evidence type="ECO:0000256" key="4">
    <source>
        <dbReference type="PROSITE-ProRule" id="PRU00094"/>
    </source>
</evidence>
<dbReference type="InterPro" id="IPR000679">
    <property type="entry name" value="Znf_GATA"/>
</dbReference>
<name>A0A1B9GHY7_9TREE</name>
<dbReference type="PANTHER" id="PTHR45658">
    <property type="entry name" value="GATA TRANSCRIPTION FACTOR"/>
    <property type="match status" value="1"/>
</dbReference>
<evidence type="ECO:0000256" key="5">
    <source>
        <dbReference type="SAM" id="MobiDB-lite"/>
    </source>
</evidence>
<feature type="compositionally biased region" description="Low complexity" evidence="5">
    <location>
        <begin position="278"/>
        <end position="290"/>
    </location>
</feature>
<dbReference type="InterPro" id="IPR051140">
    <property type="entry name" value="GATA_TF"/>
</dbReference>
<dbReference type="Gene3D" id="3.30.50.10">
    <property type="entry name" value="Erythroid Transcription Factor GATA-1, subunit A"/>
    <property type="match status" value="1"/>
</dbReference>
<reference evidence="8" key="2">
    <citation type="submission" date="2013-12" db="EMBL/GenBank/DDBJ databases">
        <title>Evolution of pathogenesis and genome organization in the Tremellales.</title>
        <authorList>
            <person name="Cuomo C."/>
            <person name="Litvintseva A."/>
            <person name="Heitman J."/>
            <person name="Chen Y."/>
            <person name="Sun S."/>
            <person name="Springer D."/>
            <person name="Dromer F."/>
            <person name="Young S."/>
            <person name="Zeng Q."/>
            <person name="Chapman S."/>
            <person name="Gujja S."/>
            <person name="Saif S."/>
            <person name="Birren B."/>
        </authorList>
    </citation>
    <scope>NUCLEOTIDE SEQUENCE [LARGE SCALE GENOMIC DNA]</scope>
    <source>
        <strain evidence="8">BCC8398</strain>
    </source>
</reference>
<gene>
    <name evidence="7" type="ORF">I316_07796</name>
</gene>
<evidence type="ECO:0000313" key="7">
    <source>
        <dbReference type="EMBL" id="OCF30593.1"/>
    </source>
</evidence>
<sequence length="290" mass="29334">MAPPPHPRSASTSNSNDTPPSQGFGINNTNNNSNGNSISNSNVNPGRAWSEPTTFQDPVPQSAGYPGILFGSVNLPEGFNSVPPNGGRAVEEARLGPEDYAQALAIYNHLLSSLPHIAPNTDPAPDTSGQGQTPGYPFDTLISLASNGLSLLTGQSPLISLGLSDIIPSNADGIGIGSVGANAGIITDGTQGKGKRRNSHSGENGDSNGGGPGGAITSSGSGNSSEKKAMTRCLGCGATETPEWRRGPMGPRTLCNACGLVHMKLQRKKKKAEEKARAAAAAAAGGEAGG</sequence>
<evidence type="ECO:0000256" key="2">
    <source>
        <dbReference type="ARBA" id="ARBA00022771"/>
    </source>
</evidence>
<dbReference type="EMBL" id="KV700146">
    <property type="protein sequence ID" value="OCF30593.1"/>
    <property type="molecule type" value="Genomic_DNA"/>
</dbReference>
<feature type="region of interest" description="Disordered" evidence="5">
    <location>
        <begin position="1"/>
        <end position="62"/>
    </location>
</feature>
<organism evidence="7 8">
    <name type="scientific">Kwoniella heveanensis BCC8398</name>
    <dbReference type="NCBI Taxonomy" id="1296120"/>
    <lineage>
        <taxon>Eukaryota</taxon>
        <taxon>Fungi</taxon>
        <taxon>Dikarya</taxon>
        <taxon>Basidiomycota</taxon>
        <taxon>Agaricomycotina</taxon>
        <taxon>Tremellomycetes</taxon>
        <taxon>Tremellales</taxon>
        <taxon>Cryptococcaceae</taxon>
        <taxon>Kwoniella</taxon>
    </lineage>
</organism>
<reference evidence="7 8" key="1">
    <citation type="submission" date="2013-07" db="EMBL/GenBank/DDBJ databases">
        <title>The Genome Sequence of Cryptococcus heveanensis BCC8398.</title>
        <authorList>
            <consortium name="The Broad Institute Genome Sequencing Platform"/>
            <person name="Cuomo C."/>
            <person name="Litvintseva A."/>
            <person name="Chen Y."/>
            <person name="Heitman J."/>
            <person name="Sun S."/>
            <person name="Springer D."/>
            <person name="Dromer F."/>
            <person name="Young S.K."/>
            <person name="Zeng Q."/>
            <person name="Gargeya S."/>
            <person name="Fitzgerald M."/>
            <person name="Abouelleil A."/>
            <person name="Alvarado L."/>
            <person name="Berlin A.M."/>
            <person name="Chapman S.B."/>
            <person name="Dewar J."/>
            <person name="Goldberg J."/>
            <person name="Griggs A."/>
            <person name="Gujja S."/>
            <person name="Hansen M."/>
            <person name="Howarth C."/>
            <person name="Imamovic A."/>
            <person name="Larimer J."/>
            <person name="McCowan C."/>
            <person name="Murphy C."/>
            <person name="Pearson M."/>
            <person name="Priest M."/>
            <person name="Roberts A."/>
            <person name="Saif S."/>
            <person name="Shea T."/>
            <person name="Sykes S."/>
            <person name="Wortman J."/>
            <person name="Nusbaum C."/>
            <person name="Birren B."/>
        </authorList>
    </citation>
    <scope>NUCLEOTIDE SEQUENCE [LARGE SCALE GENOMIC DNA]</scope>
    <source>
        <strain evidence="7 8">BCC8398</strain>
    </source>
</reference>
<evidence type="ECO:0000256" key="1">
    <source>
        <dbReference type="ARBA" id="ARBA00022723"/>
    </source>
</evidence>
<dbReference type="SMART" id="SM00401">
    <property type="entry name" value="ZnF_GATA"/>
    <property type="match status" value="1"/>
</dbReference>
<keyword evidence="1" id="KW-0479">Metal-binding</keyword>
<feature type="region of interest" description="Disordered" evidence="5">
    <location>
        <begin position="187"/>
        <end position="228"/>
    </location>
</feature>
<proteinExistence type="predicted"/>
<keyword evidence="8" id="KW-1185">Reference proteome</keyword>
<protein>
    <recommendedName>
        <fullName evidence="6">GATA-type domain-containing protein</fullName>
    </recommendedName>
</protein>
<dbReference type="GO" id="GO:0006355">
    <property type="term" value="P:regulation of DNA-templated transcription"/>
    <property type="evidence" value="ECO:0007669"/>
    <property type="project" value="InterPro"/>
</dbReference>
<dbReference type="CDD" id="cd00202">
    <property type="entry name" value="ZnF_GATA"/>
    <property type="match status" value="1"/>
</dbReference>
<dbReference type="AlphaFoldDB" id="A0A1B9GHY7"/>
<feature type="compositionally biased region" description="Low complexity" evidence="5">
    <location>
        <begin position="27"/>
        <end position="44"/>
    </location>
</feature>
<accession>A0A1B9GHY7</accession>
<dbReference type="PROSITE" id="PS50114">
    <property type="entry name" value="GATA_ZN_FINGER_2"/>
    <property type="match status" value="1"/>
</dbReference>
<dbReference type="OrthoDB" id="2162994at2759"/>
<feature type="domain" description="GATA-type" evidence="6">
    <location>
        <begin position="227"/>
        <end position="262"/>
    </location>
</feature>
<dbReference type="Pfam" id="PF00320">
    <property type="entry name" value="GATA"/>
    <property type="match status" value="1"/>
</dbReference>
<keyword evidence="2 4" id="KW-0863">Zinc-finger</keyword>
<evidence type="ECO:0000256" key="3">
    <source>
        <dbReference type="ARBA" id="ARBA00022833"/>
    </source>
</evidence>
<feature type="compositionally biased region" description="Polar residues" evidence="5">
    <location>
        <begin position="9"/>
        <end position="26"/>
    </location>
</feature>
<feature type="region of interest" description="Disordered" evidence="5">
    <location>
        <begin position="269"/>
        <end position="290"/>
    </location>
</feature>
<dbReference type="InterPro" id="IPR013088">
    <property type="entry name" value="Znf_NHR/GATA"/>
</dbReference>
<evidence type="ECO:0000313" key="8">
    <source>
        <dbReference type="Proteomes" id="UP000092666"/>
    </source>
</evidence>
<keyword evidence="3" id="KW-0862">Zinc</keyword>